<evidence type="ECO:0000256" key="1">
    <source>
        <dbReference type="SAM" id="MobiDB-lite"/>
    </source>
</evidence>
<protein>
    <submittedName>
        <fullName evidence="2">Uncharacterized protein</fullName>
    </submittedName>
</protein>
<feature type="region of interest" description="Disordered" evidence="1">
    <location>
        <begin position="1"/>
        <end position="32"/>
    </location>
</feature>
<proteinExistence type="predicted"/>
<name>A0ABM6H1Y8_9ACTN</name>
<sequence length="118" mass="12185">MSYVVASQPPRKAPTGAAHMASMREVEATRPMRRAGTIACRREGPSTIVAPIPAPQTASDSPAAYGFGAAARPRMASPSTAAVQVSAVPMPSRRPRLEAMPAPSRPPTASAVRSGPKP</sequence>
<gene>
    <name evidence="2" type="ORF">A7J05_34820</name>
</gene>
<evidence type="ECO:0000313" key="3">
    <source>
        <dbReference type="Proteomes" id="UP000187191"/>
    </source>
</evidence>
<keyword evidence="3" id="KW-1185">Reference proteome</keyword>
<reference evidence="2 3" key="1">
    <citation type="submission" date="2016-05" db="EMBL/GenBank/DDBJ databases">
        <authorList>
            <person name="Gu J."/>
        </authorList>
    </citation>
    <scope>NUCLEOTIDE SEQUENCE [LARGE SCALE GENOMIC DNA]</scope>
    <source>
        <strain evidence="2 3">ACCC40021</strain>
    </source>
</reference>
<feature type="region of interest" description="Disordered" evidence="1">
    <location>
        <begin position="86"/>
        <end position="118"/>
    </location>
</feature>
<accession>A0ABM6H1Y8</accession>
<evidence type="ECO:0000313" key="2">
    <source>
        <dbReference type="EMBL" id="APY90153.1"/>
    </source>
</evidence>
<dbReference type="EMBL" id="CP015588">
    <property type="protein sequence ID" value="APY90153.1"/>
    <property type="molecule type" value="Genomic_DNA"/>
</dbReference>
<organism evidence="2 3">
    <name type="scientific">Streptomyces alfalfae</name>
    <dbReference type="NCBI Taxonomy" id="1642299"/>
    <lineage>
        <taxon>Bacteria</taxon>
        <taxon>Bacillati</taxon>
        <taxon>Actinomycetota</taxon>
        <taxon>Actinomycetes</taxon>
        <taxon>Kitasatosporales</taxon>
        <taxon>Streptomycetaceae</taxon>
        <taxon>Streptomyces</taxon>
    </lineage>
</organism>
<dbReference type="Proteomes" id="UP000187191">
    <property type="component" value="Chromosome"/>
</dbReference>